<keyword evidence="3" id="KW-0963">Cytoplasm</keyword>
<gene>
    <name evidence="7" type="ORF">C7460_11741</name>
</gene>
<dbReference type="InterPro" id="IPR013783">
    <property type="entry name" value="Ig-like_fold"/>
</dbReference>
<dbReference type="InterPro" id="IPR036116">
    <property type="entry name" value="FN3_sf"/>
</dbReference>
<dbReference type="PROSITE" id="PS50853">
    <property type="entry name" value="FN3"/>
    <property type="match status" value="1"/>
</dbReference>
<feature type="domain" description="Fibronectin type-III" evidence="6">
    <location>
        <begin position="1671"/>
        <end position="1764"/>
    </location>
</feature>
<dbReference type="SUPFAM" id="SSF49313">
    <property type="entry name" value="Cadherin-like"/>
    <property type="match status" value="1"/>
</dbReference>
<sequence>MDPSAIHLDADVNGTDSEFVDFVNNSTSDITVTNVYVEDDTASEFSLASNFNAPYTLGASGGFEGDRAFYQIYFSPKSEGSRFVKIVFETDSPESPHKFDVTATSEVPIVPDISVAFTKQPETSTVFDNHRVNEGVPDTLSATIKNAGNTDLIIDALEIAEGDNDQFVLLDTLYFPFTIGVQDSVVLGVQMNATAPISIPSPGISSISSFLKITHNDTMKTSPLEYQLKFIETAPNPETSGEWDFGSVLVGEDTTAIFTITNATNSQMDGDWVVNGLDFGQYSTAFSSTTSFPFTLGVGESQEVSVTYSAQQGLQSGQIQVEGNVSLSVDFQASGVTRELVLAIDTLDFGDVYTAQSTGQEVAEFTLEFTGGADVTITDLSISGADASYFDYFFSLPATVSADSNWPISFFPKNGTKGEKYAKVTITSNADNSPHEFIVAGNAVYPPELEAHTNQIAIQALERMTQLDTTLIISNSGSETLTINSLSLEVAEEYATQFQLVDGPATPFTLAGDDSLAINLRFAPTGDTDIYSDVVIVSNSTSATTTKIPLSAEVVYPVGVLIDADGVLIDELSFGDLSTVESLADTLYLVNKGTSNWKLGDWSVAGSSFFQVADPALVEPLDTAQLIISYDPATTGVHSAEITSSSNNFPSEITLNLTGTGIQPLLSFSQSIYVGESLIGDTLIYQQELENTSEYTATLRGATLSGVDAGYFQILNLEEAVSISEGTSYTLEIQFTPSEARVYEAQVQLVTNAVNGPLEATLTGTGTNAPKFFTPSDTVIVAEMMAGEETTLAVPVANWGTADLELKSAVLAAGSSGAFSQGADNDGFGLPKTLPGDGRDTIYVRFAPAYSGTHMGVLQIETNDQSASTNQPTYVATIYLLANVLGPKAEYDVASVTIDSAFVGKYAEKEFTITNTGQGDLTLDFLYPHPDSVFQLYYEGYETPTAPDAYTFVTIPEGQSQQAIVRFSPIEIGFVESNVEVVIRDARNERIYEAIPVSGNGYEPPVVEIGGLTFEGDRFIREGNIKTLMGNVHVGDLELGEEVAIDLVNQTISGDGDVQVTGVPANGALAGGTVKLRTGGFFYHVNGNDNSLSLSANKKKGKDFFEVIGLTMEINDLKINEKGVCAGGGLSLPEIVFGPDAGFKLDNVLISKSDGIDIAGTFNFESPVTIYEAFSLESVEVSFDSFKECFTGKGTLATQGVAFEMSIDAEVILKKGGLDGVALEVETMPGVPLGQSGFALAGGNGAIKGLRVPPVSMALGVDLIPVAPGLHKLVRFNNVGFEYTFGNSLEAGGTMQLYGMDVANAKIAGKKTVISAEAFVELLGVFKGNARISMEPFGEKLNLSGNASLAYTIPAMQEGFPDFVRGAVNSVLPITVAEVSTSFDEKRITGAAVYPPIPFRLSATITLDDDKPKLTFGAEFTLLNNESGKSNGRLRVGELPYLVAMEHDAELMSQNHLEGQSITINSRVDPRGRSLQLSETVFPFSLTSEHEAVIIRVEGETEVPSFSLRLPTGQEVTASNAEAMGYAYTTYEPANQAHILMSKTLVGDYEIVIEGTGNYQLDIAGASFGPGIELMDPEHQEEADEVIINWTDSDLDSDAEISLFYDTDEQGADGQLIVADLSEDDPTDSYTWDVSALESGNYYVYAVIDDGVNVPVTVYAQQPVSIERVSAVESPELLTATGESEGVRLEWSKVAEAAYYRLYLAEEGEVTKSSRSHHVGNDTVVVMPELTGGRNYQFAISAVANGVESELSNVLNLQYLTANNTPQVAVSGMREVKVGVASELQVVASDADGDELELTLVTGPDGMALANSVLSWTPEQSQVGMHRVKLRVSDGQVADSLEFDMTVIDEQSSRAAISFDQNRYYGTGAQVNVNLQDQGLNQEVTARESATVSVFSTEDQEGFTLTLMETGVNTGTFSGAYQLGESTQDGVLAVGTADTLFITYTDAYPQEEVQAIAFFQQSTETNALPTAIELSNKVVSGNVKAGDIVGVLSTTDSDDDTHTYRLVAGTGDEHNAYFKLDGQALQWSGDLSSLTSADSLLSIRVRTQDPKNGIYEQKFELTVESILNATEPDKLPEIKAYPNPTHGRLIVKMDSRDEAVAISLMNANGKTVIDSRLETKRFKHKATIDLENLPAGIYFLHVKHQNQVVIKRIVKQ</sequence>
<dbReference type="Pfam" id="PF18962">
    <property type="entry name" value="Por_Secre_tail"/>
    <property type="match status" value="1"/>
</dbReference>
<dbReference type="InterPro" id="IPR026444">
    <property type="entry name" value="Secre_tail"/>
</dbReference>
<evidence type="ECO:0000256" key="1">
    <source>
        <dbReference type="ARBA" id="ARBA00004138"/>
    </source>
</evidence>
<dbReference type="EMBL" id="QREG01000017">
    <property type="protein sequence ID" value="RED95592.1"/>
    <property type="molecule type" value="Genomic_DNA"/>
</dbReference>
<dbReference type="NCBIfam" id="TIGR04183">
    <property type="entry name" value="Por_Secre_tail"/>
    <property type="match status" value="1"/>
</dbReference>
<comment type="caution">
    <text evidence="7">The sequence shown here is derived from an EMBL/GenBank/DDBJ whole genome shotgun (WGS) entry which is preliminary data.</text>
</comment>
<dbReference type="Proteomes" id="UP000256779">
    <property type="component" value="Unassembled WGS sequence"/>
</dbReference>
<keyword evidence="8" id="KW-1185">Reference proteome</keyword>
<keyword evidence="4" id="KW-0969">Cilium</keyword>
<evidence type="ECO:0000313" key="7">
    <source>
        <dbReference type="EMBL" id="RED95592.1"/>
    </source>
</evidence>
<dbReference type="NCBIfam" id="NF012200">
    <property type="entry name" value="choice_anch_D"/>
    <property type="match status" value="4"/>
</dbReference>
<dbReference type="InterPro" id="IPR053879">
    <property type="entry name" value="HYDIN_VesB_CFA65-like_Ig"/>
</dbReference>
<dbReference type="GO" id="GO:0005737">
    <property type="term" value="C:cytoplasm"/>
    <property type="evidence" value="ECO:0007669"/>
    <property type="project" value="UniProtKB-SubCell"/>
</dbReference>
<evidence type="ECO:0000256" key="5">
    <source>
        <dbReference type="ARBA" id="ARBA00023273"/>
    </source>
</evidence>
<dbReference type="Pfam" id="PF22544">
    <property type="entry name" value="HYDIN_VesB_CFA65-like_Ig"/>
    <property type="match status" value="1"/>
</dbReference>
<evidence type="ECO:0000256" key="2">
    <source>
        <dbReference type="ARBA" id="ARBA00004496"/>
    </source>
</evidence>
<keyword evidence="5" id="KW-0966">Cell projection</keyword>
<dbReference type="SUPFAM" id="SSF49265">
    <property type="entry name" value="Fibronectin type III"/>
    <property type="match status" value="1"/>
</dbReference>
<dbReference type="CDD" id="cd00063">
    <property type="entry name" value="FN3"/>
    <property type="match status" value="1"/>
</dbReference>
<dbReference type="GO" id="GO:0016020">
    <property type="term" value="C:membrane"/>
    <property type="evidence" value="ECO:0007669"/>
    <property type="project" value="InterPro"/>
</dbReference>
<dbReference type="GO" id="GO:0005509">
    <property type="term" value="F:calcium ion binding"/>
    <property type="evidence" value="ECO:0007669"/>
    <property type="project" value="InterPro"/>
</dbReference>
<evidence type="ECO:0000313" key="8">
    <source>
        <dbReference type="Proteomes" id="UP000256779"/>
    </source>
</evidence>
<organism evidence="7 8">
    <name type="scientific">Marinoscillum furvescens DSM 4134</name>
    <dbReference type="NCBI Taxonomy" id="1122208"/>
    <lineage>
        <taxon>Bacteria</taxon>
        <taxon>Pseudomonadati</taxon>
        <taxon>Bacteroidota</taxon>
        <taxon>Cytophagia</taxon>
        <taxon>Cytophagales</taxon>
        <taxon>Reichenbachiellaceae</taxon>
        <taxon>Marinoscillum</taxon>
    </lineage>
</organism>
<evidence type="ECO:0000256" key="4">
    <source>
        <dbReference type="ARBA" id="ARBA00023069"/>
    </source>
</evidence>
<dbReference type="Gene3D" id="2.60.40.10">
    <property type="entry name" value="Immunoglobulins"/>
    <property type="match status" value="9"/>
</dbReference>
<comment type="subcellular location">
    <subcellularLocation>
        <location evidence="1">Cell projection</location>
        <location evidence="1">Cilium</location>
    </subcellularLocation>
    <subcellularLocation>
        <location evidence="2">Cytoplasm</location>
    </subcellularLocation>
</comment>
<evidence type="ECO:0000256" key="3">
    <source>
        <dbReference type="ARBA" id="ARBA00022490"/>
    </source>
</evidence>
<reference evidence="7 8" key="1">
    <citation type="submission" date="2018-07" db="EMBL/GenBank/DDBJ databases">
        <title>Genomic Encyclopedia of Type Strains, Phase IV (KMG-IV): sequencing the most valuable type-strain genomes for metagenomic binning, comparative biology and taxonomic classification.</title>
        <authorList>
            <person name="Goeker M."/>
        </authorList>
    </citation>
    <scope>NUCLEOTIDE SEQUENCE [LARGE SCALE GENOMIC DNA]</scope>
    <source>
        <strain evidence="7 8">DSM 4134</strain>
    </source>
</reference>
<dbReference type="InterPro" id="IPR003961">
    <property type="entry name" value="FN3_dom"/>
</dbReference>
<accession>A0A3D9KZ77</accession>
<proteinExistence type="predicted"/>
<evidence type="ECO:0000259" key="6">
    <source>
        <dbReference type="PROSITE" id="PS50853"/>
    </source>
</evidence>
<protein>
    <submittedName>
        <fullName evidence="7">Putative secreted protein (Por secretion system target)</fullName>
    </submittedName>
</protein>
<name>A0A3D9KZ77_MARFU</name>
<dbReference type="InterPro" id="IPR015919">
    <property type="entry name" value="Cadherin-like_sf"/>
</dbReference>